<keyword evidence="1" id="KW-0812">Transmembrane</keyword>
<dbReference type="RefSeq" id="WP_145225064.1">
    <property type="nucleotide sequence ID" value="NZ_CP036343.1"/>
</dbReference>
<gene>
    <name evidence="3" type="ORF">Pan161_12830</name>
</gene>
<dbReference type="SUPFAM" id="SSF54593">
    <property type="entry name" value="Glyoxalase/Bleomycin resistance protein/Dihydroxybiphenyl dioxygenase"/>
    <property type="match status" value="1"/>
</dbReference>
<accession>A0A517V9G0</accession>
<evidence type="ECO:0000313" key="3">
    <source>
        <dbReference type="EMBL" id="QDT89651.1"/>
    </source>
</evidence>
<dbReference type="Gene3D" id="3.10.180.10">
    <property type="entry name" value="2,3-Dihydroxybiphenyl 1,2-Dioxygenase, domain 1"/>
    <property type="match status" value="1"/>
</dbReference>
<dbReference type="KEGG" id="gax:Pan161_12830"/>
<dbReference type="PROSITE" id="PS51819">
    <property type="entry name" value="VOC"/>
    <property type="match status" value="1"/>
</dbReference>
<organism evidence="3 4">
    <name type="scientific">Gimesia algae</name>
    <dbReference type="NCBI Taxonomy" id="2527971"/>
    <lineage>
        <taxon>Bacteria</taxon>
        <taxon>Pseudomonadati</taxon>
        <taxon>Planctomycetota</taxon>
        <taxon>Planctomycetia</taxon>
        <taxon>Planctomycetales</taxon>
        <taxon>Planctomycetaceae</taxon>
        <taxon>Gimesia</taxon>
    </lineage>
</organism>
<dbReference type="AlphaFoldDB" id="A0A517V9G0"/>
<dbReference type="EMBL" id="CP036343">
    <property type="protein sequence ID" value="QDT89651.1"/>
    <property type="molecule type" value="Genomic_DNA"/>
</dbReference>
<keyword evidence="1" id="KW-0472">Membrane</keyword>
<dbReference type="Proteomes" id="UP000316855">
    <property type="component" value="Chromosome"/>
</dbReference>
<dbReference type="InterPro" id="IPR029068">
    <property type="entry name" value="Glyas_Bleomycin-R_OHBP_Dase"/>
</dbReference>
<dbReference type="OrthoDB" id="9812656at2"/>
<dbReference type="CDD" id="cd06587">
    <property type="entry name" value="VOC"/>
    <property type="match status" value="1"/>
</dbReference>
<dbReference type="InterPro" id="IPR037523">
    <property type="entry name" value="VOC_core"/>
</dbReference>
<feature type="domain" description="VOC" evidence="2">
    <location>
        <begin position="4"/>
        <end position="114"/>
    </location>
</feature>
<sequence>MDLKLNLLVLRCRDIEASRVFYEHFGIVFEREQHGSGPVHYAAVFEGMVFELYPLKEGEPVDRCRLGFAVNLDTDLRESLEDAGIAIISQYEIEQEPVFVVEDPDGRKIEVRHSEPLGSGWYEGDWTRFRSVILILAAFAGSLSFLNYQSGPMNGGPVLDVYFFYFALLVSFLFWPIMVVAVVGFQTINPYSDPVWTRPTHSCNPFRLKNPLCIAHFLMYFVMAQGAGALVTAILGGWLQLLMGIGMIIGGLEGLWALELVMKRYPEKMAPQYHVEISGNTSQD</sequence>
<keyword evidence="4" id="KW-1185">Reference proteome</keyword>
<feature type="transmembrane region" description="Helical" evidence="1">
    <location>
        <begin position="132"/>
        <end position="150"/>
    </location>
</feature>
<protein>
    <submittedName>
        <fullName evidence="3">Glyoxalase-like domain protein</fullName>
    </submittedName>
</protein>
<evidence type="ECO:0000256" key="1">
    <source>
        <dbReference type="SAM" id="Phobius"/>
    </source>
</evidence>
<proteinExistence type="predicted"/>
<evidence type="ECO:0000259" key="2">
    <source>
        <dbReference type="PROSITE" id="PS51819"/>
    </source>
</evidence>
<evidence type="ECO:0000313" key="4">
    <source>
        <dbReference type="Proteomes" id="UP000316855"/>
    </source>
</evidence>
<name>A0A517V9G0_9PLAN</name>
<reference evidence="3 4" key="1">
    <citation type="submission" date="2019-02" db="EMBL/GenBank/DDBJ databases">
        <title>Deep-cultivation of Planctomycetes and their phenomic and genomic characterization uncovers novel biology.</title>
        <authorList>
            <person name="Wiegand S."/>
            <person name="Jogler M."/>
            <person name="Boedeker C."/>
            <person name="Pinto D."/>
            <person name="Vollmers J."/>
            <person name="Rivas-Marin E."/>
            <person name="Kohn T."/>
            <person name="Peeters S.H."/>
            <person name="Heuer A."/>
            <person name="Rast P."/>
            <person name="Oberbeckmann S."/>
            <person name="Bunk B."/>
            <person name="Jeske O."/>
            <person name="Meyerdierks A."/>
            <person name="Storesund J.E."/>
            <person name="Kallscheuer N."/>
            <person name="Luecker S."/>
            <person name="Lage O.M."/>
            <person name="Pohl T."/>
            <person name="Merkel B.J."/>
            <person name="Hornburger P."/>
            <person name="Mueller R.-W."/>
            <person name="Bruemmer F."/>
            <person name="Labrenz M."/>
            <person name="Spormann A.M."/>
            <person name="Op den Camp H."/>
            <person name="Overmann J."/>
            <person name="Amann R."/>
            <person name="Jetten M.S.M."/>
            <person name="Mascher T."/>
            <person name="Medema M.H."/>
            <person name="Devos D.P."/>
            <person name="Kaster A.-K."/>
            <person name="Ovreas L."/>
            <person name="Rohde M."/>
            <person name="Galperin M.Y."/>
            <person name="Jogler C."/>
        </authorList>
    </citation>
    <scope>NUCLEOTIDE SEQUENCE [LARGE SCALE GENOMIC DNA]</scope>
    <source>
        <strain evidence="3 4">Pan161</strain>
    </source>
</reference>
<keyword evidence="1" id="KW-1133">Transmembrane helix</keyword>
<feature type="transmembrane region" description="Helical" evidence="1">
    <location>
        <begin position="217"/>
        <end position="235"/>
    </location>
</feature>
<feature type="transmembrane region" description="Helical" evidence="1">
    <location>
        <begin position="241"/>
        <end position="262"/>
    </location>
</feature>
<feature type="transmembrane region" description="Helical" evidence="1">
    <location>
        <begin position="162"/>
        <end position="185"/>
    </location>
</feature>